<dbReference type="RefSeq" id="WP_107243817.1">
    <property type="nucleotide sequence ID" value="NZ_JAKJUA010000065.1"/>
</dbReference>
<dbReference type="EMBL" id="PYMJ01000018">
    <property type="protein sequence ID" value="PSU46921.1"/>
    <property type="molecule type" value="Genomic_DNA"/>
</dbReference>
<accession>A0A2T3JDG1</accession>
<gene>
    <name evidence="1" type="ORF">C9J12_17085</name>
</gene>
<reference evidence="1 2" key="1">
    <citation type="submission" date="2018-01" db="EMBL/GenBank/DDBJ databases">
        <title>Whole genome sequencing of Histamine producing bacteria.</title>
        <authorList>
            <person name="Butler K."/>
        </authorList>
    </citation>
    <scope>NUCLEOTIDE SEQUENCE [LARGE SCALE GENOMIC DNA]</scope>
    <source>
        <strain evidence="1 2">JCM 12947</strain>
    </source>
</reference>
<evidence type="ECO:0000313" key="1">
    <source>
        <dbReference type="EMBL" id="PSU46921.1"/>
    </source>
</evidence>
<comment type="caution">
    <text evidence="1">The sequence shown here is derived from an EMBL/GenBank/DDBJ whole genome shotgun (WGS) entry which is preliminary data.</text>
</comment>
<sequence>MTEISYWLDGVKIWFQPNQSQNIKILIDHVNLVPSTLFENVDSDMNSEALAYWFDACQRLSLYYQDQGDPEKAFSYLQFAYAKLQGMICHPSHSDDIKRWSLKKIDRMIVVMMEFCQVQQENKWQQESIQLINLHVTFMEGQNNLNLVYRND</sequence>
<proteinExistence type="predicted"/>
<evidence type="ECO:0000313" key="2">
    <source>
        <dbReference type="Proteomes" id="UP000240987"/>
    </source>
</evidence>
<organism evidence="1 2">
    <name type="scientific">Photobacterium frigidiphilum</name>
    <dbReference type="NCBI Taxonomy" id="264736"/>
    <lineage>
        <taxon>Bacteria</taxon>
        <taxon>Pseudomonadati</taxon>
        <taxon>Pseudomonadota</taxon>
        <taxon>Gammaproteobacteria</taxon>
        <taxon>Vibrionales</taxon>
        <taxon>Vibrionaceae</taxon>
        <taxon>Photobacterium</taxon>
    </lineage>
</organism>
<dbReference type="AlphaFoldDB" id="A0A2T3JDG1"/>
<dbReference type="OrthoDB" id="5916324at2"/>
<dbReference type="Proteomes" id="UP000240987">
    <property type="component" value="Unassembled WGS sequence"/>
</dbReference>
<evidence type="ECO:0008006" key="3">
    <source>
        <dbReference type="Google" id="ProtNLM"/>
    </source>
</evidence>
<protein>
    <recommendedName>
        <fullName evidence="3">Transcriptional regulator</fullName>
    </recommendedName>
</protein>
<name>A0A2T3JDG1_9GAMM</name>
<keyword evidence="2" id="KW-1185">Reference proteome</keyword>